<gene>
    <name evidence="3" type="ORF">BpHYR1_013223</name>
</gene>
<dbReference type="SUPFAM" id="SSF50630">
    <property type="entry name" value="Acid proteases"/>
    <property type="match status" value="1"/>
</dbReference>
<dbReference type="STRING" id="10195.A0A3M7QM24"/>
<comment type="caution">
    <text evidence="3">The sequence shown here is derived from an EMBL/GenBank/DDBJ whole genome shotgun (WGS) entry which is preliminary data.</text>
</comment>
<evidence type="ECO:0000313" key="4">
    <source>
        <dbReference type="Proteomes" id="UP000276133"/>
    </source>
</evidence>
<dbReference type="CDD" id="cd00303">
    <property type="entry name" value="retropepsin_like"/>
    <property type="match status" value="1"/>
</dbReference>
<dbReference type="Gene3D" id="2.40.70.10">
    <property type="entry name" value="Acid Proteases"/>
    <property type="match status" value="1"/>
</dbReference>
<keyword evidence="2" id="KW-0472">Membrane</keyword>
<accession>A0A3M7QM24</accession>
<dbReference type="InterPro" id="IPR021109">
    <property type="entry name" value="Peptidase_aspartic_dom_sf"/>
</dbReference>
<sequence>MGLWDILKAITHQEQESGITKRIIKCIESSIAQITPCMNRCWCLINDNVLMSTFVAIITIMIMIMWTTILSYKRQKNNNFTFVCNNQNNNATSQLPTSLPVLSGTTAVSAAPTLSNRILTHQSRNYYQIQVPNAFNPNSDDIKDWIKNFDMFFKINNIQDNRKDIMFLKLDQECNKNVDEYPFSENDNQAYQQLKSLLIQLYERKENSDPKRSFLERRQLENENVHLFVTQLRILSKKAFPGVDQNLTDTFIADQLIDDTGVKRTIINQSIAKKLKLPTTPKSKQMFTAIGTPTNTIGKTTIKLTLGDQTLDTEVLVIGYLLNDCLIGLETLNKFNVTKDIIEQLIVRLKCTEIKEDEIDNDCAINFMEEREEPINNNDDLMINMLYDEVEQINTIHFQEINKPECHVEFATYVYQRIGPIRYFRILDGKERPDTVAFGDDGGRVPKYVGLHEAHPKHPTKMVSARQTTWSGENRGAVGGETDREESARRRSGVRRIRGDRSRGMTNRWGDPGKRHGFGHWSTEAGIGSRSDSKEEGEL</sequence>
<dbReference type="AlphaFoldDB" id="A0A3M7QM24"/>
<organism evidence="3 4">
    <name type="scientific">Brachionus plicatilis</name>
    <name type="common">Marine rotifer</name>
    <name type="synonym">Brachionus muelleri</name>
    <dbReference type="NCBI Taxonomy" id="10195"/>
    <lineage>
        <taxon>Eukaryota</taxon>
        <taxon>Metazoa</taxon>
        <taxon>Spiralia</taxon>
        <taxon>Gnathifera</taxon>
        <taxon>Rotifera</taxon>
        <taxon>Eurotatoria</taxon>
        <taxon>Monogononta</taxon>
        <taxon>Pseudotrocha</taxon>
        <taxon>Ploima</taxon>
        <taxon>Brachionidae</taxon>
        <taxon>Brachionus</taxon>
    </lineage>
</organism>
<keyword evidence="4" id="KW-1185">Reference proteome</keyword>
<dbReference type="EMBL" id="REGN01005701">
    <property type="protein sequence ID" value="RNA12382.1"/>
    <property type="molecule type" value="Genomic_DNA"/>
</dbReference>
<feature type="region of interest" description="Disordered" evidence="1">
    <location>
        <begin position="455"/>
        <end position="539"/>
    </location>
</feature>
<feature type="non-terminal residue" evidence="3">
    <location>
        <position position="539"/>
    </location>
</feature>
<evidence type="ECO:0000256" key="2">
    <source>
        <dbReference type="SAM" id="Phobius"/>
    </source>
</evidence>
<feature type="transmembrane region" description="Helical" evidence="2">
    <location>
        <begin position="49"/>
        <end position="72"/>
    </location>
</feature>
<keyword evidence="2" id="KW-1133">Transmembrane helix</keyword>
<evidence type="ECO:0000313" key="3">
    <source>
        <dbReference type="EMBL" id="RNA12382.1"/>
    </source>
</evidence>
<proteinExistence type="predicted"/>
<name>A0A3M7QM24_BRAPC</name>
<dbReference type="Pfam" id="PF13975">
    <property type="entry name" value="gag-asp_proteas"/>
    <property type="match status" value="1"/>
</dbReference>
<evidence type="ECO:0000256" key="1">
    <source>
        <dbReference type="SAM" id="MobiDB-lite"/>
    </source>
</evidence>
<reference evidence="3 4" key="1">
    <citation type="journal article" date="2018" name="Sci. Rep.">
        <title>Genomic signatures of local adaptation to the degree of environmental predictability in rotifers.</title>
        <authorList>
            <person name="Franch-Gras L."/>
            <person name="Hahn C."/>
            <person name="Garcia-Roger E.M."/>
            <person name="Carmona M.J."/>
            <person name="Serra M."/>
            <person name="Gomez A."/>
        </authorList>
    </citation>
    <scope>NUCLEOTIDE SEQUENCE [LARGE SCALE GENOMIC DNA]</scope>
    <source>
        <strain evidence="3">HYR1</strain>
    </source>
</reference>
<keyword evidence="2" id="KW-0812">Transmembrane</keyword>
<protein>
    <submittedName>
        <fullName evidence="3">Uncharacterized protein</fullName>
    </submittedName>
</protein>
<dbReference type="Proteomes" id="UP000276133">
    <property type="component" value="Unassembled WGS sequence"/>
</dbReference>